<comment type="catalytic activity">
    <reaction evidence="10">
        <text>N(4)-(alpha-D-Man-(1-&gt;2)-alpha-D-Man-(1-&gt;2)-alpha-D-Man-(1-&gt;3)-[alpha-D-Man-(1-&gt;2)-alpha-D-Man-(1-&gt;3)-[alpha-D-Man-(1-&gt;2)-alpha-D-Man-(1-&gt;6)]-alpha-D-Man-(1-&gt;6)]-beta-D-Man-(1-&gt;4)-beta-D-GlcNAc-(1-&gt;4)-beta-D-GlcNAc)-L-asparaginyl-[protein] (N-glucan mannose isomer 9A1,2,3B1,2,3) + 4 H2O = N(4)-(alpha-D-Man-(1-&gt;3)-[alpha-D-Man-(1-&gt;3)-[alpha-D-Man-(1-&gt;6)]-alpha-D-Man-(1-&gt;6)]-beta-D-Man-(1-&gt;4)-beta-D-GlcNAc-(1-&gt;4)-beta-D-GlcNAc)-L-asparaginyl-[protein] (N-glucan mannose isomer 5A1,2) + 4 beta-D-mannose</text>
        <dbReference type="Rhea" id="RHEA:56008"/>
        <dbReference type="Rhea" id="RHEA-COMP:14356"/>
        <dbReference type="Rhea" id="RHEA-COMP:14367"/>
        <dbReference type="ChEBI" id="CHEBI:15377"/>
        <dbReference type="ChEBI" id="CHEBI:28563"/>
        <dbReference type="ChEBI" id="CHEBI:59087"/>
        <dbReference type="ChEBI" id="CHEBI:139493"/>
        <dbReference type="EC" id="3.2.1.113"/>
    </reaction>
</comment>
<dbReference type="InterPro" id="IPR001382">
    <property type="entry name" value="Glyco_hydro_47"/>
</dbReference>
<name>A0A8H7S515_9FUNG</name>
<evidence type="ECO:0000256" key="4">
    <source>
        <dbReference type="ARBA" id="ARBA00022729"/>
    </source>
</evidence>
<keyword evidence="12" id="KW-0106">Calcium</keyword>
<dbReference type="Gene3D" id="1.50.10.10">
    <property type="match status" value="1"/>
</dbReference>
<keyword evidence="7" id="KW-0325">Glycoprotein</keyword>
<dbReference type="InterPro" id="IPR050749">
    <property type="entry name" value="Glycosyl_Hydrolase_47"/>
</dbReference>
<evidence type="ECO:0000256" key="14">
    <source>
        <dbReference type="RuleBase" id="RU361193"/>
    </source>
</evidence>
<dbReference type="InterPro" id="IPR012341">
    <property type="entry name" value="6hp_glycosidase-like_sf"/>
</dbReference>
<feature type="binding site" evidence="12">
    <location>
        <position position="472"/>
    </location>
    <ligand>
        <name>Ca(2+)</name>
        <dbReference type="ChEBI" id="CHEBI:29108"/>
    </ligand>
</feature>
<feature type="chain" id="PRO_5034954802" description="alpha-1,2-Mannosidase" evidence="15">
    <location>
        <begin position="21"/>
        <end position="489"/>
    </location>
</feature>
<evidence type="ECO:0000256" key="8">
    <source>
        <dbReference type="ARBA" id="ARBA00023295"/>
    </source>
</evidence>
<keyword evidence="12" id="KW-0479">Metal-binding</keyword>
<evidence type="ECO:0000256" key="5">
    <source>
        <dbReference type="ARBA" id="ARBA00022801"/>
    </source>
</evidence>
<evidence type="ECO:0000256" key="13">
    <source>
        <dbReference type="PIRSR" id="PIRSR601382-3"/>
    </source>
</evidence>
<dbReference type="AlphaFoldDB" id="A0A8H7S515"/>
<evidence type="ECO:0000256" key="11">
    <source>
        <dbReference type="PIRSR" id="PIRSR601382-1"/>
    </source>
</evidence>
<keyword evidence="6 13" id="KW-1015">Disulfide bond</keyword>
<dbReference type="Proteomes" id="UP000646827">
    <property type="component" value="Unassembled WGS sequence"/>
</dbReference>
<dbReference type="EC" id="3.2.1.-" evidence="14"/>
<feature type="active site" description="Proton donor" evidence="11">
    <location>
        <position position="110"/>
    </location>
</feature>
<dbReference type="GO" id="GO:0005975">
    <property type="term" value="P:carbohydrate metabolic process"/>
    <property type="evidence" value="ECO:0007669"/>
    <property type="project" value="InterPro"/>
</dbReference>
<comment type="catalytic activity">
    <reaction evidence="9">
        <text>N(4)-(alpha-D-Man-(1-&gt;2)-alpha-D-Man-(1-&gt;2)-alpha-D-Man-(1-&gt;3)-[alpha-D-Man-(1-&gt;3)-[alpha-D-Man-(1-&gt;2)-alpha-D-Man-(1-&gt;6)]-alpha-D-Man-(1-&gt;6)]-beta-D-Man-(1-&gt;4)-beta-D-GlcNAc-(1-&gt;4)-beta-D-GlcNAc)-L-asparaginyl-[protein] (N-glucan mannose isomer 8A1,2,3B1,3) + 3 H2O = N(4)-(alpha-D-Man-(1-&gt;3)-[alpha-D-Man-(1-&gt;3)-[alpha-D-Man-(1-&gt;6)]-alpha-D-Man-(1-&gt;6)]-beta-D-Man-(1-&gt;4)-beta-D-GlcNAc-(1-&gt;4)-beta-D-GlcNAc)-L-asparaginyl-[protein] (N-glucan mannose isomer 5A1,2) + 3 beta-D-mannose</text>
        <dbReference type="Rhea" id="RHEA:56028"/>
        <dbReference type="Rhea" id="RHEA-COMP:14358"/>
        <dbReference type="Rhea" id="RHEA-COMP:14367"/>
        <dbReference type="ChEBI" id="CHEBI:15377"/>
        <dbReference type="ChEBI" id="CHEBI:28563"/>
        <dbReference type="ChEBI" id="CHEBI:59087"/>
        <dbReference type="ChEBI" id="CHEBI:60628"/>
        <dbReference type="EC" id="3.2.1.113"/>
    </reaction>
</comment>
<dbReference type="GO" id="GO:0005783">
    <property type="term" value="C:endoplasmic reticulum"/>
    <property type="evidence" value="ECO:0007669"/>
    <property type="project" value="TreeGrafter"/>
</dbReference>
<dbReference type="PANTHER" id="PTHR11742:SF101">
    <property type="entry name" value="MANNOSYL-OLIGOSACCHARIDE ALPHA-1,2-MANNOSIDASE 1B"/>
    <property type="match status" value="1"/>
</dbReference>
<dbReference type="PRINTS" id="PR00747">
    <property type="entry name" value="GLYHDRLASE47"/>
</dbReference>
<evidence type="ECO:0000256" key="9">
    <source>
        <dbReference type="ARBA" id="ARBA00047669"/>
    </source>
</evidence>
<feature type="active site" evidence="11">
    <location>
        <position position="385"/>
    </location>
</feature>
<dbReference type="GO" id="GO:0004571">
    <property type="term" value="F:mannosyl-oligosaccharide 1,2-alpha-mannosidase activity"/>
    <property type="evidence" value="ECO:0007669"/>
    <property type="project" value="UniProtKB-EC"/>
</dbReference>
<dbReference type="GO" id="GO:0016020">
    <property type="term" value="C:membrane"/>
    <property type="evidence" value="ECO:0007669"/>
    <property type="project" value="InterPro"/>
</dbReference>
<comment type="cofactor">
    <cofactor evidence="1 12">
        <name>Ca(2+)</name>
        <dbReference type="ChEBI" id="CHEBI:29108"/>
    </cofactor>
</comment>
<dbReference type="OrthoDB" id="8118055at2759"/>
<keyword evidence="4 15" id="KW-0732">Signal</keyword>
<evidence type="ECO:0000256" key="6">
    <source>
        <dbReference type="ARBA" id="ARBA00023157"/>
    </source>
</evidence>
<reference evidence="16 17" key="1">
    <citation type="submission" date="2020-12" db="EMBL/GenBank/DDBJ databases">
        <title>Metabolic potential, ecology and presence of endohyphal bacteria is reflected in genomic diversity of Mucoromycotina.</title>
        <authorList>
            <person name="Muszewska A."/>
            <person name="Okrasinska A."/>
            <person name="Steczkiewicz K."/>
            <person name="Drgas O."/>
            <person name="Orlowska M."/>
            <person name="Perlinska-Lenart U."/>
            <person name="Aleksandrzak-Piekarczyk T."/>
            <person name="Szatraj K."/>
            <person name="Zielenkiewicz U."/>
            <person name="Pilsyk S."/>
            <person name="Malc E."/>
            <person name="Mieczkowski P."/>
            <person name="Kruszewska J.S."/>
            <person name="Biernat P."/>
            <person name="Pawlowska J."/>
        </authorList>
    </citation>
    <scope>NUCLEOTIDE SEQUENCE [LARGE SCALE GENOMIC DNA]</scope>
    <source>
        <strain evidence="16 17">CBS 142.35</strain>
    </source>
</reference>
<evidence type="ECO:0000256" key="12">
    <source>
        <dbReference type="PIRSR" id="PIRSR601382-2"/>
    </source>
</evidence>
<dbReference type="GO" id="GO:0005509">
    <property type="term" value="F:calcium ion binding"/>
    <property type="evidence" value="ECO:0007669"/>
    <property type="project" value="InterPro"/>
</dbReference>
<feature type="disulfide bond" evidence="13">
    <location>
        <begin position="303"/>
        <end position="332"/>
    </location>
</feature>
<evidence type="ECO:0000256" key="2">
    <source>
        <dbReference type="ARBA" id="ARBA00004922"/>
    </source>
</evidence>
<keyword evidence="8 14" id="KW-0326">Glycosidase</keyword>
<dbReference type="PANTHER" id="PTHR11742">
    <property type="entry name" value="MANNOSYL-OLIGOSACCHARIDE ALPHA-1,2-MANNOSIDASE-RELATED"/>
    <property type="match status" value="1"/>
</dbReference>
<comment type="pathway">
    <text evidence="2">Protein modification; protein glycosylation.</text>
</comment>
<protein>
    <recommendedName>
        <fullName evidence="14">alpha-1,2-Mannosidase</fullName>
        <ecNumber evidence="14">3.2.1.-</ecNumber>
    </recommendedName>
</protein>
<organism evidence="16 17">
    <name type="scientific">Circinella minor</name>
    <dbReference type="NCBI Taxonomy" id="1195481"/>
    <lineage>
        <taxon>Eukaryota</taxon>
        <taxon>Fungi</taxon>
        <taxon>Fungi incertae sedis</taxon>
        <taxon>Mucoromycota</taxon>
        <taxon>Mucoromycotina</taxon>
        <taxon>Mucoromycetes</taxon>
        <taxon>Mucorales</taxon>
        <taxon>Lichtheimiaceae</taxon>
        <taxon>Circinella</taxon>
    </lineage>
</organism>
<evidence type="ECO:0000256" key="7">
    <source>
        <dbReference type="ARBA" id="ARBA00023180"/>
    </source>
</evidence>
<dbReference type="SUPFAM" id="SSF48225">
    <property type="entry name" value="Seven-hairpin glycosidases"/>
    <property type="match status" value="1"/>
</dbReference>
<evidence type="ECO:0000256" key="3">
    <source>
        <dbReference type="ARBA" id="ARBA00007658"/>
    </source>
</evidence>
<dbReference type="InterPro" id="IPR036026">
    <property type="entry name" value="Seven-hairpin_glycosidases"/>
</dbReference>
<feature type="signal peptide" evidence="15">
    <location>
        <begin position="1"/>
        <end position="20"/>
    </location>
</feature>
<proteinExistence type="inferred from homology"/>
<accession>A0A8H7S515</accession>
<gene>
    <name evidence="16" type="ORF">INT45_010656</name>
</gene>
<comment type="similarity">
    <text evidence="3 14">Belongs to the glycosyl hydrolase 47 family.</text>
</comment>
<evidence type="ECO:0000256" key="10">
    <source>
        <dbReference type="ARBA" id="ARBA00048605"/>
    </source>
</evidence>
<evidence type="ECO:0000256" key="1">
    <source>
        <dbReference type="ARBA" id="ARBA00001913"/>
    </source>
</evidence>
<evidence type="ECO:0000313" key="16">
    <source>
        <dbReference type="EMBL" id="KAG2222243.1"/>
    </source>
</evidence>
<evidence type="ECO:0000256" key="15">
    <source>
        <dbReference type="SAM" id="SignalP"/>
    </source>
</evidence>
<keyword evidence="5 14" id="KW-0378">Hydrolase</keyword>
<feature type="active site" evidence="11">
    <location>
        <position position="240"/>
    </location>
</feature>
<dbReference type="GO" id="GO:0036503">
    <property type="term" value="P:ERAD pathway"/>
    <property type="evidence" value="ECO:0007669"/>
    <property type="project" value="UniProtKB-ARBA"/>
</dbReference>
<dbReference type="Pfam" id="PF01532">
    <property type="entry name" value="Glyco_hydro_47"/>
    <property type="match status" value="1"/>
</dbReference>
<keyword evidence="17" id="KW-1185">Reference proteome</keyword>
<dbReference type="EMBL" id="JAEPRB010000088">
    <property type="protein sequence ID" value="KAG2222243.1"/>
    <property type="molecule type" value="Genomic_DNA"/>
</dbReference>
<sequence length="489" mass="55674">MQLFSLATLLLTGSTFLANAQPMTEDPRAEHIVNAFRHAWSGYRQYAWGHDELRPLSNTTSNSRNGWGASIFDGLDTMLIMGLEEEYQEALEHVKNVNWYSTTEPSKTFETNIRYLGGLLAAYDLRPDQVLLDKAVELAETVIMPAYDTPNGMPAAYVDVKTGKPTNDKNLILAEFGSLQLELVRLSQLTGEQRYAEIANDVIYAIDKVDTPYPGVYPITWNLDTFSPSSSYITISGGGDSYYEYLLKTYLLTDGQEKQQLDMWKKSVASMEKYLRSDTSGGMVFLAEIQENYKLLRTGELVCFIPGNLLLGARYLGDSELTTFASELMKSCYDTWAVTPTGLAPETWSWIDKSQNMSSFPDVMQDAMRTTGYIPRDLHYDLRPETIESIFYFYRITGDSKYQDMAWKIFESIEKYCKTASGYTRVDDISTATEIKGLDFEESYFFAETLKYLYLTFTDPSVMSLDEWIYSTEAHAFKLEKPIEVQAKF</sequence>
<feature type="active site" description="Proton donor" evidence="11">
    <location>
        <position position="346"/>
    </location>
</feature>
<evidence type="ECO:0000313" key="17">
    <source>
        <dbReference type="Proteomes" id="UP000646827"/>
    </source>
</evidence>
<comment type="caution">
    <text evidence="16">The sequence shown here is derived from an EMBL/GenBank/DDBJ whole genome shotgun (WGS) entry which is preliminary data.</text>
</comment>